<sequence length="94" mass="10235">MVAAGSSGRRAAAALARACSGERAPGDDGGDAGLLHHAYIDKLWTEWQRRHPRSGYLPTGGTPDVVDLNETLRPWHDMTPADLLDHTPHYTYDA</sequence>
<proteinExistence type="predicted"/>
<feature type="compositionally biased region" description="Low complexity" evidence="1">
    <location>
        <begin position="1"/>
        <end position="23"/>
    </location>
</feature>
<comment type="caution">
    <text evidence="2">The sequence shown here is derived from an EMBL/GenBank/DDBJ whole genome shotgun (WGS) entry which is preliminary data.</text>
</comment>
<dbReference type="Gene3D" id="1.10.1280.10">
    <property type="entry name" value="Di-copper center containing domain from catechol oxidase"/>
    <property type="match status" value="1"/>
</dbReference>
<dbReference type="SUPFAM" id="SSF48056">
    <property type="entry name" value="Di-copper centre-containing domain"/>
    <property type="match status" value="1"/>
</dbReference>
<dbReference type="InterPro" id="IPR008922">
    <property type="entry name" value="Di-copper_centre_dom_sf"/>
</dbReference>
<evidence type="ECO:0000313" key="3">
    <source>
        <dbReference type="Proteomes" id="UP001500973"/>
    </source>
</evidence>
<evidence type="ECO:0000256" key="1">
    <source>
        <dbReference type="SAM" id="MobiDB-lite"/>
    </source>
</evidence>
<gene>
    <name evidence="2" type="ORF">GCM10009601_26590</name>
</gene>
<keyword evidence="3" id="KW-1185">Reference proteome</keyword>
<accession>A0ABP4JLY2</accession>
<reference evidence="3" key="1">
    <citation type="journal article" date="2019" name="Int. J. Syst. Evol. Microbiol.">
        <title>The Global Catalogue of Microorganisms (GCM) 10K type strain sequencing project: providing services to taxonomists for standard genome sequencing and annotation.</title>
        <authorList>
            <consortium name="The Broad Institute Genomics Platform"/>
            <consortium name="The Broad Institute Genome Sequencing Center for Infectious Disease"/>
            <person name="Wu L."/>
            <person name="Ma J."/>
        </authorList>
    </citation>
    <scope>NUCLEOTIDE SEQUENCE [LARGE SCALE GENOMIC DNA]</scope>
    <source>
        <strain evidence="3">JCM 11756</strain>
    </source>
</reference>
<dbReference type="EMBL" id="BAAAIZ010000033">
    <property type="protein sequence ID" value="GAA1423410.1"/>
    <property type="molecule type" value="Genomic_DNA"/>
</dbReference>
<name>A0ABP4JLY2_9ACTN</name>
<dbReference type="Proteomes" id="UP001500973">
    <property type="component" value="Unassembled WGS sequence"/>
</dbReference>
<feature type="region of interest" description="Disordered" evidence="1">
    <location>
        <begin position="1"/>
        <end position="31"/>
    </location>
</feature>
<protein>
    <submittedName>
        <fullName evidence="2">Uncharacterized protein</fullName>
    </submittedName>
</protein>
<evidence type="ECO:0000313" key="2">
    <source>
        <dbReference type="EMBL" id="GAA1423410.1"/>
    </source>
</evidence>
<organism evidence="2 3">
    <name type="scientific">Streptomyces thermospinosisporus</name>
    <dbReference type="NCBI Taxonomy" id="161482"/>
    <lineage>
        <taxon>Bacteria</taxon>
        <taxon>Bacillati</taxon>
        <taxon>Actinomycetota</taxon>
        <taxon>Actinomycetes</taxon>
        <taxon>Kitasatosporales</taxon>
        <taxon>Streptomycetaceae</taxon>
        <taxon>Streptomyces</taxon>
    </lineage>
</organism>